<sequence length="156" mass="17836">MSYSEIIRRNINLIINKFHSKNTYKELHRKDEKAKTNKVSRKGHVALYVGKEKKRYEVPVKYLLHPSIQKLMIRSQHDGGDDSPRGSASSDHVLVGHGEKVTLLHGELLVVHRGGDLLHELHHLFVPLCLLRHLRHVHVLFASSGRGCHTIVDSIR</sequence>
<organism evidence="2">
    <name type="scientific">Fagus sylvatica</name>
    <name type="common">Beechnut</name>
    <dbReference type="NCBI Taxonomy" id="28930"/>
    <lineage>
        <taxon>Eukaryota</taxon>
        <taxon>Viridiplantae</taxon>
        <taxon>Streptophyta</taxon>
        <taxon>Embryophyta</taxon>
        <taxon>Tracheophyta</taxon>
        <taxon>Spermatophyta</taxon>
        <taxon>Magnoliopsida</taxon>
        <taxon>eudicotyledons</taxon>
        <taxon>Gunneridae</taxon>
        <taxon>Pentapetalae</taxon>
        <taxon>rosids</taxon>
        <taxon>fabids</taxon>
        <taxon>Fagales</taxon>
        <taxon>Fagaceae</taxon>
        <taxon>Fagus</taxon>
    </lineage>
</organism>
<dbReference type="InterPro" id="IPR003676">
    <property type="entry name" value="SAUR_fam"/>
</dbReference>
<dbReference type="AlphaFoldDB" id="A0A2N9HW13"/>
<protein>
    <submittedName>
        <fullName evidence="2">Uncharacterized protein</fullName>
    </submittedName>
</protein>
<dbReference type="EMBL" id="OIVN01004242">
    <property type="protein sequence ID" value="SPD16255.1"/>
    <property type="molecule type" value="Genomic_DNA"/>
</dbReference>
<dbReference type="Pfam" id="PF02519">
    <property type="entry name" value="Auxin_inducible"/>
    <property type="match status" value="1"/>
</dbReference>
<proteinExistence type="inferred from homology"/>
<evidence type="ECO:0000256" key="1">
    <source>
        <dbReference type="ARBA" id="ARBA00006974"/>
    </source>
</evidence>
<name>A0A2N9HW13_FAGSY</name>
<reference evidence="2" key="1">
    <citation type="submission" date="2018-02" db="EMBL/GenBank/DDBJ databases">
        <authorList>
            <person name="Cohen D.B."/>
            <person name="Kent A.D."/>
        </authorList>
    </citation>
    <scope>NUCLEOTIDE SEQUENCE</scope>
</reference>
<evidence type="ECO:0000313" key="2">
    <source>
        <dbReference type="EMBL" id="SPD16255.1"/>
    </source>
</evidence>
<comment type="similarity">
    <text evidence="1">Belongs to the ARG7 family.</text>
</comment>
<gene>
    <name evidence="2" type="ORF">FSB_LOCUS44137</name>
</gene>
<dbReference type="GO" id="GO:0009733">
    <property type="term" value="P:response to auxin"/>
    <property type="evidence" value="ECO:0007669"/>
    <property type="project" value="InterPro"/>
</dbReference>
<accession>A0A2N9HW13</accession>